<name>A0A368KS05_9BACT</name>
<gene>
    <name evidence="3" type="ORF">DTL42_10840</name>
</gene>
<organism evidence="3 4">
    <name type="scientific">Bremerella cremea</name>
    <dbReference type="NCBI Taxonomy" id="1031537"/>
    <lineage>
        <taxon>Bacteria</taxon>
        <taxon>Pseudomonadati</taxon>
        <taxon>Planctomycetota</taxon>
        <taxon>Planctomycetia</taxon>
        <taxon>Pirellulales</taxon>
        <taxon>Pirellulaceae</taxon>
        <taxon>Bremerella</taxon>
    </lineage>
</organism>
<evidence type="ECO:0000313" key="3">
    <source>
        <dbReference type="EMBL" id="RCS50595.1"/>
    </source>
</evidence>
<feature type="region of interest" description="Disordered" evidence="1">
    <location>
        <begin position="1104"/>
        <end position="1139"/>
    </location>
</feature>
<feature type="compositionally biased region" description="Low complexity" evidence="1">
    <location>
        <begin position="1104"/>
        <end position="1113"/>
    </location>
</feature>
<keyword evidence="2" id="KW-0472">Membrane</keyword>
<proteinExistence type="predicted"/>
<feature type="transmembrane region" description="Helical" evidence="2">
    <location>
        <begin position="1065"/>
        <end position="1084"/>
    </location>
</feature>
<evidence type="ECO:0000313" key="4">
    <source>
        <dbReference type="Proteomes" id="UP000253562"/>
    </source>
</evidence>
<feature type="transmembrane region" description="Helical" evidence="2">
    <location>
        <begin position="1017"/>
        <end position="1035"/>
    </location>
</feature>
<feature type="compositionally biased region" description="Polar residues" evidence="1">
    <location>
        <begin position="1114"/>
        <end position="1139"/>
    </location>
</feature>
<keyword evidence="2" id="KW-0812">Transmembrane</keyword>
<protein>
    <submittedName>
        <fullName evidence="3">Uncharacterized protein</fullName>
    </submittedName>
</protein>
<dbReference type="AlphaFoldDB" id="A0A368KS05"/>
<evidence type="ECO:0000256" key="1">
    <source>
        <dbReference type="SAM" id="MobiDB-lite"/>
    </source>
</evidence>
<accession>A0A368KS05</accession>
<sequence>MNVACRELRSALPRHSLSSWVRVLGFILLAACTASPIQAQGPMPLRVEERELPIFLLPVKDGVITEGAPLERVLDFPAEAFRKWFNEVYMPRIPKGLPKYSFEGVTADITIDGDKALIHATYEILPRASGWIRIPLGLRDAVFRSEIVTTPEIQCFIDPPSENSLQDGYFLWCEVPAQADAPLAPLKRNPITIEATALVALSSRGDEIALDTNLPADTKCLVKLDIPRAGAIFSHHGSMVVKSLTEPLPPEHSRQLLEYAGGPLGLHWRFDEQAMIERSVQLQVNGVLRASVDVETTVTTEASLVVSSKTIEFDSFEVQIDDNAEYVPPTMQPSGYTIRPLDNQGQRFGNRLLVELAEPTKGPVTVSITTRQTELVPGERGKRRFSIGQFDVIGSEFQEGVLNIVAANNVHVMWDTPSSMREQTIRNGEIPNIRASYLYDHQPATLIVNTQPIQSTARVKSEYELRVGDLDSELVGRLTYRLPRTYHDDLVIDMKGWTINGVDTQGDTQWQPLDGDSDQLVLPLANETGADTMSVAPYRTITLNIRARLDHAMRNPSTIELPWPIPRAEPWGTATVKVIPTDNLEIRYQSELSEGFQLDRSQSQESELSGERGTIVLRVSPSQENLKLGLSLSPVVPRLIIASKASVELQEGNPQSQVKQELLYEPFHCVREKAILNLPDGINVSEVMSVQINGVNIAGQLVDLSSGRTMQYPLGDVTPPYRIELKYTSPIETMNADRSQYQISLLTPKPEDLKSDQIEVDFKPLELTFQTPHEVDVLSPTEDWQSFGTALQPNTVQIPGNQFKQVEFSAPFLTPESDDRVIVDFHWLQVALTSDERRDRATYALRTNATKLNVTMPEGVDYIEVYWNGIETKFTKAENQITFNVTEPSDTGEDRLEIWYKYPAGTGIQTSMTVNSPQIANAVMGSGQPGQETGYSYLQVVSPGNWLVLSASKMSEEMEWIWQQGRYRRLPRLNQKQLEQLAKIHSQSSFPEGMERSLYSTIGPIQEVHVTAAKTSYLVMLFSGIALAGLLFLFYVPQSRHLVVFGAAAIVITGLAYAFPDFAVLIGQMSVIGIMLAILGIMLYHMFSYRAPVKSAVRARSSSDSQASAPVQPVSNSAGHSAVSTTSLPATVPTSGQPR</sequence>
<evidence type="ECO:0000256" key="2">
    <source>
        <dbReference type="SAM" id="Phobius"/>
    </source>
</evidence>
<dbReference type="Proteomes" id="UP000253562">
    <property type="component" value="Unassembled WGS sequence"/>
</dbReference>
<feature type="transmembrane region" description="Helical" evidence="2">
    <location>
        <begin position="1042"/>
        <end position="1059"/>
    </location>
</feature>
<keyword evidence="2" id="KW-1133">Transmembrane helix</keyword>
<reference evidence="3 4" key="1">
    <citation type="submission" date="2018-07" db="EMBL/GenBank/DDBJ databases">
        <title>Comparative genomes isolates from brazilian mangrove.</title>
        <authorList>
            <person name="De Araujo J.E."/>
            <person name="Taketani R.G."/>
            <person name="Silva M.C.P."/>
            <person name="Lourenco M.V."/>
            <person name="Oliveira V.M."/>
            <person name="Andreote F.D."/>
        </authorList>
    </citation>
    <scope>NUCLEOTIDE SEQUENCE [LARGE SCALE GENOMIC DNA]</scope>
    <source>
        <strain evidence="3 4">HEX PRIS-MGV</strain>
    </source>
</reference>
<dbReference type="EMBL" id="QPEX01000019">
    <property type="protein sequence ID" value="RCS50595.1"/>
    <property type="molecule type" value="Genomic_DNA"/>
</dbReference>
<comment type="caution">
    <text evidence="3">The sequence shown here is derived from an EMBL/GenBank/DDBJ whole genome shotgun (WGS) entry which is preliminary data.</text>
</comment>